<accession>A0A0F9N078</accession>
<sequence length="67" mass="7477">MAIVFLLLFTVSLLFYAVMFPELINIIEGIKSNTTDQTLILIYDVLPFALGFMLILSVILSIAAIVR</sequence>
<protein>
    <submittedName>
        <fullName evidence="2">Uncharacterized protein</fullName>
    </submittedName>
</protein>
<name>A0A0F9N078_9ZZZZ</name>
<dbReference type="AlphaFoldDB" id="A0A0F9N078"/>
<proteinExistence type="predicted"/>
<keyword evidence="1" id="KW-0812">Transmembrane</keyword>
<reference evidence="2" key="1">
    <citation type="journal article" date="2015" name="Nature">
        <title>Complex archaea that bridge the gap between prokaryotes and eukaryotes.</title>
        <authorList>
            <person name="Spang A."/>
            <person name="Saw J.H."/>
            <person name="Jorgensen S.L."/>
            <person name="Zaremba-Niedzwiedzka K."/>
            <person name="Martijn J."/>
            <person name="Lind A.E."/>
            <person name="van Eijk R."/>
            <person name="Schleper C."/>
            <person name="Guy L."/>
            <person name="Ettema T.J."/>
        </authorList>
    </citation>
    <scope>NUCLEOTIDE SEQUENCE</scope>
</reference>
<keyword evidence="1" id="KW-1133">Transmembrane helix</keyword>
<gene>
    <name evidence="2" type="ORF">LCGC14_1011600</name>
</gene>
<comment type="caution">
    <text evidence="2">The sequence shown here is derived from an EMBL/GenBank/DDBJ whole genome shotgun (WGS) entry which is preliminary data.</text>
</comment>
<evidence type="ECO:0000313" key="2">
    <source>
        <dbReference type="EMBL" id="KKN12925.1"/>
    </source>
</evidence>
<evidence type="ECO:0000256" key="1">
    <source>
        <dbReference type="SAM" id="Phobius"/>
    </source>
</evidence>
<organism evidence="2">
    <name type="scientific">marine sediment metagenome</name>
    <dbReference type="NCBI Taxonomy" id="412755"/>
    <lineage>
        <taxon>unclassified sequences</taxon>
        <taxon>metagenomes</taxon>
        <taxon>ecological metagenomes</taxon>
    </lineage>
</organism>
<dbReference type="EMBL" id="LAZR01003978">
    <property type="protein sequence ID" value="KKN12925.1"/>
    <property type="molecule type" value="Genomic_DNA"/>
</dbReference>
<keyword evidence="1" id="KW-0472">Membrane</keyword>
<feature type="transmembrane region" description="Helical" evidence="1">
    <location>
        <begin position="41"/>
        <end position="66"/>
    </location>
</feature>